<dbReference type="Proteomes" id="UP000178450">
    <property type="component" value="Unassembled WGS sequence"/>
</dbReference>
<dbReference type="CDD" id="cd00229">
    <property type="entry name" value="SGNH_hydrolase"/>
    <property type="match status" value="1"/>
</dbReference>
<gene>
    <name evidence="1" type="ORF">A2209_00990</name>
</gene>
<dbReference type="AlphaFoldDB" id="A0A1F7KFE4"/>
<reference evidence="1 2" key="1">
    <citation type="journal article" date="2016" name="Nat. Commun.">
        <title>Thousands of microbial genomes shed light on interconnected biogeochemical processes in an aquifer system.</title>
        <authorList>
            <person name="Anantharaman K."/>
            <person name="Brown C.T."/>
            <person name="Hug L.A."/>
            <person name="Sharon I."/>
            <person name="Castelle C.J."/>
            <person name="Probst A.J."/>
            <person name="Thomas B.C."/>
            <person name="Singh A."/>
            <person name="Wilkins M.J."/>
            <person name="Karaoz U."/>
            <person name="Brodie E.L."/>
            <person name="Williams K.H."/>
            <person name="Hubbard S.S."/>
            <person name="Banfield J.F."/>
        </authorList>
    </citation>
    <scope>NUCLEOTIDE SEQUENCE [LARGE SCALE GENOMIC DNA]</scope>
</reference>
<name>A0A1F7KFE4_9BACT</name>
<evidence type="ECO:0000313" key="1">
    <source>
        <dbReference type="EMBL" id="OGK66558.1"/>
    </source>
</evidence>
<comment type="caution">
    <text evidence="1">The sequence shown here is derived from an EMBL/GenBank/DDBJ whole genome shotgun (WGS) entry which is preliminary data.</text>
</comment>
<dbReference type="Gene3D" id="3.40.50.1110">
    <property type="entry name" value="SGNH hydrolase"/>
    <property type="match status" value="1"/>
</dbReference>
<dbReference type="InterPro" id="IPR036514">
    <property type="entry name" value="SGNH_hydro_sf"/>
</dbReference>
<accession>A0A1F7KFE4</accession>
<proteinExistence type="predicted"/>
<organism evidence="1 2">
    <name type="scientific">Candidatus Roizmanbacteria bacterium RIFOXYA1_FULL_41_12</name>
    <dbReference type="NCBI Taxonomy" id="1802082"/>
    <lineage>
        <taxon>Bacteria</taxon>
        <taxon>Candidatus Roizmaniibacteriota</taxon>
    </lineage>
</organism>
<evidence type="ECO:0008006" key="3">
    <source>
        <dbReference type="Google" id="ProtNLM"/>
    </source>
</evidence>
<evidence type="ECO:0000313" key="2">
    <source>
        <dbReference type="Proteomes" id="UP000178450"/>
    </source>
</evidence>
<dbReference type="SUPFAM" id="SSF52266">
    <property type="entry name" value="SGNH hydrolase"/>
    <property type="match status" value="1"/>
</dbReference>
<dbReference type="EMBL" id="MGBG01000006">
    <property type="protein sequence ID" value="OGK66558.1"/>
    <property type="molecule type" value="Genomic_DNA"/>
</dbReference>
<sequence>MKRIFFLLLIVLQLIVIVILSFNLTYQRDRILEANKIKHIIKEEYLASPDNNNLSYYYEPKADTFEEVKVDWLDYKPRYHYNSDGLHEEKDYSLNKPKRVNRIITLGDSFTFGQYLENTADNWTEQLEAKLNKSTCARKRTFEVINLGVFGYDIEYSAERFKRKGLKYNPDLVIWYLKDDDFKIINESFIPLERQITKDMGIERDSPEYYFSSGVVYPSWQRAIKEYGKLHSDKKVLDYQHKVIKRLLSIYKKPLLFITFPKTQVIYRNFLRNLSTNQNTYLNENIPDIYKESRAVLPDFHPNKKGHKLITENVFTYLIKNNLIPCW</sequence>
<protein>
    <recommendedName>
        <fullName evidence="3">SGNH hydrolase-type esterase domain-containing protein</fullName>
    </recommendedName>
</protein>